<dbReference type="Pfam" id="PF03023">
    <property type="entry name" value="MurJ"/>
    <property type="match status" value="1"/>
</dbReference>
<comment type="subcellular location">
    <subcellularLocation>
        <location evidence="1">Cell membrane</location>
        <topology evidence="1">Multi-pass membrane protein</topology>
    </subcellularLocation>
</comment>
<feature type="transmembrane region" description="Helical" evidence="8">
    <location>
        <begin position="95"/>
        <end position="121"/>
    </location>
</feature>
<evidence type="ECO:0000256" key="2">
    <source>
        <dbReference type="ARBA" id="ARBA00022475"/>
    </source>
</evidence>
<feature type="transmembrane region" description="Helical" evidence="8">
    <location>
        <begin position="28"/>
        <end position="48"/>
    </location>
</feature>
<dbReference type="GO" id="GO:0009252">
    <property type="term" value="P:peptidoglycan biosynthetic process"/>
    <property type="evidence" value="ECO:0007669"/>
    <property type="project" value="UniProtKB-KW"/>
</dbReference>
<keyword evidence="12" id="KW-1185">Reference proteome</keyword>
<dbReference type="GO" id="GO:0034204">
    <property type="term" value="P:lipid translocation"/>
    <property type="evidence" value="ECO:0007669"/>
    <property type="project" value="TreeGrafter"/>
</dbReference>
<feature type="transmembrane region" description="Helical" evidence="8">
    <location>
        <begin position="468"/>
        <end position="488"/>
    </location>
</feature>
<evidence type="ECO:0000256" key="1">
    <source>
        <dbReference type="ARBA" id="ARBA00004651"/>
    </source>
</evidence>
<feature type="transmembrane region" description="Helical" evidence="8">
    <location>
        <begin position="133"/>
        <end position="153"/>
    </location>
</feature>
<sequence>MPDPAPSGSGGIGRASAFLASGTIVSRILGFVKVIVLAAIIGQFGAAADTFAIANQLPNTIYVIVAGGILTAVLVPQIVRASLHADGGTAYINKLLTLALVVLFATTLIATLLAPTITGFIGLNLPQNEKALAVAFAYWCLPQMFFYGLYTLLGEVLNARKSFGPFTWVPVLNNLVAIIGLIVFATLFSPDPFGARSAAEITSAMVAVLGGSATLGVITQAVVLFYFWRRIGLHYRPDFHFRGVGLGAAGKMASWTFGMLLLTTFAGIVETQVVTLAHGEASVAVLATAWLIFMLPHSVITVSVATAYFTRMSEHAALGSWSLVRTDASSAIRGTSLVIVLAAAVIAVCAYPFAAIFVTPFDQVQSIGNVIIAFILGLVPFCVLFVLQRTFYALGDTRTPFFFTLFQVVLLICAVLACAWLPTEWIAVGIAASITVTGTLQAILAAILLRRRMHGIDGRRILRSLVKYLVAVIIPVAAGLTLTTLLGGNVDCGFAVSSRLTAMVSMVLIGVVMSAAYFGLLLVMRSGELTAFLAPLQRRFGR</sequence>
<proteinExistence type="predicted"/>
<evidence type="ECO:0000256" key="3">
    <source>
        <dbReference type="ARBA" id="ARBA00022692"/>
    </source>
</evidence>
<dbReference type="InterPro" id="IPR051050">
    <property type="entry name" value="Lipid_II_flippase_MurJ/MviN"/>
</dbReference>
<reference evidence="10 12" key="2">
    <citation type="submission" date="2019-03" db="EMBL/GenBank/DDBJ databases">
        <title>Genomics of glacier-inhabiting Cryobacterium strains.</title>
        <authorList>
            <person name="Liu Q."/>
            <person name="Xin Y.-H."/>
        </authorList>
    </citation>
    <scope>NUCLEOTIDE SEQUENCE [LARGE SCALE GENOMIC DNA]</scope>
    <source>
        <strain evidence="10 12">Hh8</strain>
    </source>
</reference>
<evidence type="ECO:0000313" key="11">
    <source>
        <dbReference type="Proteomes" id="UP000199639"/>
    </source>
</evidence>
<feature type="transmembrane region" description="Helical" evidence="8">
    <location>
        <begin position="331"/>
        <end position="354"/>
    </location>
</feature>
<keyword evidence="3 8" id="KW-0812">Transmembrane</keyword>
<organism evidence="9 11">
    <name type="scientific">Cryobacterium flavum</name>
    <dbReference type="NCBI Taxonomy" id="1424659"/>
    <lineage>
        <taxon>Bacteria</taxon>
        <taxon>Bacillati</taxon>
        <taxon>Actinomycetota</taxon>
        <taxon>Actinomycetes</taxon>
        <taxon>Micrococcales</taxon>
        <taxon>Microbacteriaceae</taxon>
        <taxon>Cryobacterium</taxon>
    </lineage>
</organism>
<dbReference type="AlphaFoldDB" id="A0A4R8V6S6"/>
<evidence type="ECO:0000313" key="12">
    <source>
        <dbReference type="Proteomes" id="UP000298252"/>
    </source>
</evidence>
<feature type="transmembrane region" description="Helical" evidence="8">
    <location>
        <begin position="201"/>
        <end position="228"/>
    </location>
</feature>
<feature type="transmembrane region" description="Helical" evidence="8">
    <location>
        <begin position="60"/>
        <end position="83"/>
    </location>
</feature>
<evidence type="ECO:0000256" key="4">
    <source>
        <dbReference type="ARBA" id="ARBA00022960"/>
    </source>
</evidence>
<dbReference type="PANTHER" id="PTHR47019">
    <property type="entry name" value="LIPID II FLIPPASE MURJ"/>
    <property type="match status" value="1"/>
</dbReference>
<dbReference type="Proteomes" id="UP000199639">
    <property type="component" value="Unassembled WGS sequence"/>
</dbReference>
<keyword evidence="6 8" id="KW-1133">Transmembrane helix</keyword>
<protein>
    <submittedName>
        <fullName evidence="10">Murein biosynthesis integral membrane protein MurJ</fullName>
    </submittedName>
    <submittedName>
        <fullName evidence="9">Putative peptidoglycan lipid II flippase</fullName>
    </submittedName>
</protein>
<feature type="transmembrane region" description="Helical" evidence="8">
    <location>
        <begin position="399"/>
        <end position="422"/>
    </location>
</feature>
<keyword evidence="7 8" id="KW-0472">Membrane</keyword>
<dbReference type="EMBL" id="FNIB01000001">
    <property type="protein sequence ID" value="SDM51816.1"/>
    <property type="molecule type" value="Genomic_DNA"/>
</dbReference>
<dbReference type="RefSeq" id="WP_092338347.1">
    <property type="nucleotide sequence ID" value="NZ_FNIB01000001.1"/>
</dbReference>
<gene>
    <name evidence="10" type="ORF">E3O21_08055</name>
    <name evidence="9" type="ORF">SAMN05216368_101202</name>
</gene>
<feature type="transmembrane region" description="Helical" evidence="8">
    <location>
        <begin position="289"/>
        <end position="310"/>
    </location>
</feature>
<feature type="transmembrane region" description="Helical" evidence="8">
    <location>
        <begin position="366"/>
        <end position="387"/>
    </location>
</feature>
<dbReference type="STRING" id="1424659.SAMN05216368_101202"/>
<feature type="transmembrane region" description="Helical" evidence="8">
    <location>
        <begin position="428"/>
        <end position="448"/>
    </location>
</feature>
<feature type="transmembrane region" description="Helical" evidence="8">
    <location>
        <begin position="165"/>
        <end position="189"/>
    </location>
</feature>
<dbReference type="PANTHER" id="PTHR47019:SF1">
    <property type="entry name" value="LIPID II FLIPPASE MURJ"/>
    <property type="match status" value="1"/>
</dbReference>
<feature type="transmembrane region" description="Helical" evidence="8">
    <location>
        <begin position="249"/>
        <end position="269"/>
    </location>
</feature>
<feature type="transmembrane region" description="Helical" evidence="8">
    <location>
        <begin position="500"/>
        <end position="523"/>
    </location>
</feature>
<dbReference type="InterPro" id="IPR004268">
    <property type="entry name" value="MurJ"/>
</dbReference>
<evidence type="ECO:0000256" key="8">
    <source>
        <dbReference type="SAM" id="Phobius"/>
    </source>
</evidence>
<evidence type="ECO:0000256" key="5">
    <source>
        <dbReference type="ARBA" id="ARBA00022984"/>
    </source>
</evidence>
<evidence type="ECO:0000256" key="7">
    <source>
        <dbReference type="ARBA" id="ARBA00023136"/>
    </source>
</evidence>
<reference evidence="9 11" key="1">
    <citation type="submission" date="2016-10" db="EMBL/GenBank/DDBJ databases">
        <authorList>
            <person name="Varghese N."/>
            <person name="Submissions S."/>
        </authorList>
    </citation>
    <scope>NUCLEOTIDE SEQUENCE [LARGE SCALE GENOMIC DNA]</scope>
    <source>
        <strain evidence="9 11">CGMCC 1.11215</strain>
    </source>
</reference>
<keyword evidence="4" id="KW-0133">Cell shape</keyword>
<name>A0A4R8V6S6_9MICO</name>
<dbReference type="PRINTS" id="PR01806">
    <property type="entry name" value="VIRFACTRMVIN"/>
</dbReference>
<evidence type="ECO:0000313" key="9">
    <source>
        <dbReference type="EMBL" id="SDM51816.1"/>
    </source>
</evidence>
<dbReference type="GO" id="GO:0008360">
    <property type="term" value="P:regulation of cell shape"/>
    <property type="evidence" value="ECO:0007669"/>
    <property type="project" value="UniProtKB-KW"/>
</dbReference>
<accession>A0A4R8V6S6</accession>
<keyword evidence="2" id="KW-1003">Cell membrane</keyword>
<dbReference type="Proteomes" id="UP000298252">
    <property type="component" value="Unassembled WGS sequence"/>
</dbReference>
<evidence type="ECO:0000313" key="10">
    <source>
        <dbReference type="EMBL" id="TFB77621.1"/>
    </source>
</evidence>
<keyword evidence="5" id="KW-0573">Peptidoglycan synthesis</keyword>
<dbReference type="GO" id="GO:0015648">
    <property type="term" value="F:lipid-linked peptidoglycan transporter activity"/>
    <property type="evidence" value="ECO:0007669"/>
    <property type="project" value="TreeGrafter"/>
</dbReference>
<dbReference type="GO" id="GO:0005886">
    <property type="term" value="C:plasma membrane"/>
    <property type="evidence" value="ECO:0007669"/>
    <property type="project" value="UniProtKB-SubCell"/>
</dbReference>
<dbReference type="EMBL" id="SOFD01000024">
    <property type="protein sequence ID" value="TFB77621.1"/>
    <property type="molecule type" value="Genomic_DNA"/>
</dbReference>
<evidence type="ECO:0000256" key="6">
    <source>
        <dbReference type="ARBA" id="ARBA00022989"/>
    </source>
</evidence>